<protein>
    <submittedName>
        <fullName evidence="1">Uncharacterized protein</fullName>
    </submittedName>
</protein>
<comment type="caution">
    <text evidence="1">The sequence shown here is derived from an EMBL/GenBank/DDBJ whole genome shotgun (WGS) entry which is preliminary data.</text>
</comment>
<reference evidence="1 2" key="1">
    <citation type="submission" date="2022-10" db="EMBL/GenBank/DDBJ databases">
        <title>Draft genome sequence of Streptomyces sp. YSPA8.</title>
        <authorList>
            <person name="Moriuchi R."/>
            <person name="Dohra H."/>
            <person name="Yamamura H."/>
            <person name="Kodani S."/>
        </authorList>
    </citation>
    <scope>NUCLEOTIDE SEQUENCE [LARGE SCALE GENOMIC DNA]</scope>
    <source>
        <strain evidence="1 2">YSPA8</strain>
    </source>
</reference>
<name>A0ABQ5PB36_9ACTN</name>
<gene>
    <name evidence="1" type="ORF">SYYSPA8_35850</name>
</gene>
<proteinExistence type="predicted"/>
<evidence type="ECO:0000313" key="2">
    <source>
        <dbReference type="Proteomes" id="UP001291653"/>
    </source>
</evidence>
<evidence type="ECO:0000313" key="1">
    <source>
        <dbReference type="EMBL" id="GLF99789.1"/>
    </source>
</evidence>
<dbReference type="Proteomes" id="UP001291653">
    <property type="component" value="Unassembled WGS sequence"/>
</dbReference>
<organism evidence="1 2">
    <name type="scientific">Streptomyces yaizuensis</name>
    <dbReference type="NCBI Taxonomy" id="2989713"/>
    <lineage>
        <taxon>Bacteria</taxon>
        <taxon>Bacillati</taxon>
        <taxon>Actinomycetota</taxon>
        <taxon>Actinomycetes</taxon>
        <taxon>Kitasatosporales</taxon>
        <taxon>Streptomycetaceae</taxon>
        <taxon>Streptomyces</taxon>
    </lineage>
</organism>
<sequence>MKTSSEKQSKDLAVMVARLRGNGPWQWVVLEPMQGWTAGTPDVLRRTEAGLQRYLKEVVDREQK</sequence>
<keyword evidence="2" id="KW-1185">Reference proteome</keyword>
<dbReference type="EMBL" id="BSBI01000023">
    <property type="protein sequence ID" value="GLF99789.1"/>
    <property type="molecule type" value="Genomic_DNA"/>
</dbReference>
<accession>A0ABQ5PB36</accession>
<dbReference type="RefSeq" id="WP_323451717.1">
    <property type="nucleotide sequence ID" value="NZ_BSBI01000023.1"/>
</dbReference>